<evidence type="ECO:0000313" key="1">
    <source>
        <dbReference type="EMBL" id="KAI9915334.1"/>
    </source>
</evidence>
<dbReference type="Proteomes" id="UP001163321">
    <property type="component" value="Chromosome 3"/>
</dbReference>
<accession>A0ACC0WB67</accession>
<comment type="caution">
    <text evidence="1">The sequence shown here is derived from an EMBL/GenBank/DDBJ whole genome shotgun (WGS) entry which is preliminary data.</text>
</comment>
<protein>
    <submittedName>
        <fullName evidence="1">Uncharacterized protein</fullName>
    </submittedName>
</protein>
<keyword evidence="2" id="KW-1185">Reference proteome</keyword>
<proteinExistence type="predicted"/>
<name>A0ACC0WB67_9STRA</name>
<reference evidence="1 2" key="1">
    <citation type="journal article" date="2022" name="bioRxiv">
        <title>The genome of the oomycete Peronosclerospora sorghi, a cosmopolitan pathogen of maize and sorghum, is inflated with dispersed pseudogenes.</title>
        <authorList>
            <person name="Fletcher K."/>
            <person name="Martin F."/>
            <person name="Isakeit T."/>
            <person name="Cavanaugh K."/>
            <person name="Magill C."/>
            <person name="Michelmore R."/>
        </authorList>
    </citation>
    <scope>NUCLEOTIDE SEQUENCE [LARGE SCALE GENOMIC DNA]</scope>
    <source>
        <strain evidence="1">P6</strain>
    </source>
</reference>
<dbReference type="EMBL" id="CM047582">
    <property type="protein sequence ID" value="KAI9915334.1"/>
    <property type="molecule type" value="Genomic_DNA"/>
</dbReference>
<gene>
    <name evidence="1" type="ORF">PsorP6_007590</name>
</gene>
<organism evidence="1 2">
    <name type="scientific">Peronosclerospora sorghi</name>
    <dbReference type="NCBI Taxonomy" id="230839"/>
    <lineage>
        <taxon>Eukaryota</taxon>
        <taxon>Sar</taxon>
        <taxon>Stramenopiles</taxon>
        <taxon>Oomycota</taxon>
        <taxon>Peronosporomycetes</taxon>
        <taxon>Peronosporales</taxon>
        <taxon>Peronosporaceae</taxon>
        <taxon>Peronosclerospora</taxon>
    </lineage>
</organism>
<sequence length="253" mass="28351">MGEFSSVRKLTVDSIALLEMIEPKSVKLAAKRSVRLRVQQLLKQQWPTCRILPFGSSQGYASSMHKRSQNEGIVIACDLCVGGVNALLNTALLKFYGQVDPRVRLLVFAVKYWAKQRGINDSVNGTLSSYGESFEIRDNLFVNNVSLTGVCLFPSPGYTLLLIFYLLSHYAKMQLPAVHSSFHDLQSDMKVSELLQRLQSFPRTELASTFGITKPNSVGALLERFFDYYAHRFNLEDEVVSVRIGSALSNTTK</sequence>
<evidence type="ECO:0000313" key="2">
    <source>
        <dbReference type="Proteomes" id="UP001163321"/>
    </source>
</evidence>